<organism evidence="8 9">
    <name type="scientific">Suttonella indologenes</name>
    <dbReference type="NCBI Taxonomy" id="13276"/>
    <lineage>
        <taxon>Bacteria</taxon>
        <taxon>Pseudomonadati</taxon>
        <taxon>Pseudomonadota</taxon>
        <taxon>Gammaproteobacteria</taxon>
        <taxon>Cardiobacteriales</taxon>
        <taxon>Cardiobacteriaceae</taxon>
        <taxon>Suttonella</taxon>
    </lineage>
</organism>
<dbReference type="NCBIfam" id="TIGR00431">
    <property type="entry name" value="TruB"/>
    <property type="match status" value="1"/>
</dbReference>
<dbReference type="GO" id="GO:0160148">
    <property type="term" value="F:tRNA pseudouridine(55) synthase activity"/>
    <property type="evidence" value="ECO:0007669"/>
    <property type="project" value="UniProtKB-EC"/>
</dbReference>
<dbReference type="Pfam" id="PF09157">
    <property type="entry name" value="TruB-C_2"/>
    <property type="match status" value="1"/>
</dbReference>
<evidence type="ECO:0000259" key="6">
    <source>
        <dbReference type="Pfam" id="PF01509"/>
    </source>
</evidence>
<dbReference type="InterPro" id="IPR002501">
    <property type="entry name" value="PsdUridine_synth_N"/>
</dbReference>
<dbReference type="InterPro" id="IPR015240">
    <property type="entry name" value="tRNA_sdUridine_synth_fam1_C"/>
</dbReference>
<dbReference type="SUPFAM" id="SSF55120">
    <property type="entry name" value="Pseudouridine synthase"/>
    <property type="match status" value="1"/>
</dbReference>
<sequence>MKRPLSGILLLDKVAGISSNAALQKARWLYQAEKAGHGGTLDPFATGLLPLLFGEASKFGQYLLGADKGYVVTIRFGRETTTDDPEGDTLREAAIPDLAQQDWTNLLAFLRGDYLQTPPIFSALKVHGKRAYELARRGEIPELAPRLVQLHALNLLAVHEEQIVLEVSCSKGTYIRALARDIGRLLDSAAYAEQLQRTAVGKLSLAQAHSLQTIETLAPETRDGLLLPISACLDDMARLAIPAAKIRFIRHGNDIETDADEGEYALYDEGDFFGIGRVAKGRLYPQRLCRLPDSDKERQ</sequence>
<name>A0A380MW74_9GAMM</name>
<dbReference type="EC" id="5.4.99.25" evidence="5"/>
<feature type="domain" description="Pseudouridine synthase II N-terminal" evidence="6">
    <location>
        <begin position="27"/>
        <end position="175"/>
    </location>
</feature>
<keyword evidence="9" id="KW-1185">Reference proteome</keyword>
<keyword evidence="3 5" id="KW-0819">tRNA processing</keyword>
<dbReference type="RefSeq" id="WP_115218433.1">
    <property type="nucleotide sequence ID" value="NZ_UHIA01000004.1"/>
</dbReference>
<dbReference type="Proteomes" id="UP000254575">
    <property type="component" value="Unassembled WGS sequence"/>
</dbReference>
<protein>
    <recommendedName>
        <fullName evidence="5">tRNA pseudouridine synthase B</fullName>
        <ecNumber evidence="5">5.4.99.25</ecNumber>
    </recommendedName>
    <alternativeName>
        <fullName evidence="5">tRNA pseudouridine(55) synthase</fullName>
        <shortName evidence="5">Psi55 synthase</shortName>
    </alternativeName>
    <alternativeName>
        <fullName evidence="5">tRNA pseudouridylate synthase</fullName>
    </alternativeName>
    <alternativeName>
        <fullName evidence="5">tRNA-uridine isomerase</fullName>
    </alternativeName>
</protein>
<feature type="active site" description="Nucleophile" evidence="5">
    <location>
        <position position="42"/>
    </location>
</feature>
<dbReference type="InterPro" id="IPR020103">
    <property type="entry name" value="PsdUridine_synth_cat_dom_sf"/>
</dbReference>
<dbReference type="Gene3D" id="3.30.2350.10">
    <property type="entry name" value="Pseudouridine synthase"/>
    <property type="match status" value="1"/>
</dbReference>
<dbReference type="GO" id="GO:1990481">
    <property type="term" value="P:mRNA pseudouridine synthesis"/>
    <property type="evidence" value="ECO:0007669"/>
    <property type="project" value="TreeGrafter"/>
</dbReference>
<dbReference type="Pfam" id="PF01509">
    <property type="entry name" value="TruB_N"/>
    <property type="match status" value="1"/>
</dbReference>
<evidence type="ECO:0000256" key="2">
    <source>
        <dbReference type="ARBA" id="ARBA00005642"/>
    </source>
</evidence>
<reference evidence="8 9" key="1">
    <citation type="submission" date="2018-06" db="EMBL/GenBank/DDBJ databases">
        <authorList>
            <consortium name="Pathogen Informatics"/>
            <person name="Doyle S."/>
        </authorList>
    </citation>
    <scope>NUCLEOTIDE SEQUENCE [LARGE SCALE GENOMIC DNA]</scope>
    <source>
        <strain evidence="8 9">NCTC10717</strain>
    </source>
</reference>
<dbReference type="HAMAP" id="MF_01080">
    <property type="entry name" value="TruB_bact"/>
    <property type="match status" value="1"/>
</dbReference>
<dbReference type="AlphaFoldDB" id="A0A380MW74"/>
<accession>A0A380MW74</accession>
<dbReference type="EMBL" id="UHIA01000004">
    <property type="protein sequence ID" value="SUO96819.1"/>
    <property type="molecule type" value="Genomic_DNA"/>
</dbReference>
<dbReference type="OrthoDB" id="9802309at2"/>
<feature type="domain" description="tRNA pseudouridine synthase II TruB subfamily 1 C-terminal" evidence="7">
    <location>
        <begin position="239"/>
        <end position="288"/>
    </location>
</feature>
<evidence type="ECO:0000256" key="3">
    <source>
        <dbReference type="ARBA" id="ARBA00022694"/>
    </source>
</evidence>
<dbReference type="GO" id="GO:0003723">
    <property type="term" value="F:RNA binding"/>
    <property type="evidence" value="ECO:0007669"/>
    <property type="project" value="InterPro"/>
</dbReference>
<keyword evidence="4 5" id="KW-0413">Isomerase</keyword>
<gene>
    <name evidence="5 8" type="primary">truB</name>
    <name evidence="8" type="ORF">NCTC10717_01192</name>
</gene>
<evidence type="ECO:0000256" key="1">
    <source>
        <dbReference type="ARBA" id="ARBA00000385"/>
    </source>
</evidence>
<dbReference type="PANTHER" id="PTHR13767">
    <property type="entry name" value="TRNA-PSEUDOURIDINE SYNTHASE"/>
    <property type="match status" value="1"/>
</dbReference>
<comment type="function">
    <text evidence="5">Responsible for synthesis of pseudouridine from uracil-55 in the psi GC loop of transfer RNAs.</text>
</comment>
<evidence type="ECO:0000259" key="7">
    <source>
        <dbReference type="Pfam" id="PF09157"/>
    </source>
</evidence>
<evidence type="ECO:0000256" key="4">
    <source>
        <dbReference type="ARBA" id="ARBA00023235"/>
    </source>
</evidence>
<dbReference type="InterPro" id="IPR014780">
    <property type="entry name" value="tRNA_psdUridine_synth_TruB"/>
</dbReference>
<proteinExistence type="inferred from homology"/>
<dbReference type="CDD" id="cd02573">
    <property type="entry name" value="PseudoU_synth_EcTruB"/>
    <property type="match status" value="1"/>
</dbReference>
<comment type="similarity">
    <text evidence="2 5">Belongs to the pseudouridine synthase TruB family. Type 1 subfamily.</text>
</comment>
<evidence type="ECO:0000313" key="9">
    <source>
        <dbReference type="Proteomes" id="UP000254575"/>
    </source>
</evidence>
<evidence type="ECO:0000313" key="8">
    <source>
        <dbReference type="EMBL" id="SUO96819.1"/>
    </source>
</evidence>
<evidence type="ECO:0000256" key="5">
    <source>
        <dbReference type="HAMAP-Rule" id="MF_01080"/>
    </source>
</evidence>
<dbReference type="GO" id="GO:0031119">
    <property type="term" value="P:tRNA pseudouridine synthesis"/>
    <property type="evidence" value="ECO:0007669"/>
    <property type="project" value="UniProtKB-UniRule"/>
</dbReference>
<dbReference type="PANTHER" id="PTHR13767:SF2">
    <property type="entry name" value="PSEUDOURIDYLATE SYNTHASE TRUB1"/>
    <property type="match status" value="1"/>
</dbReference>
<comment type="catalytic activity">
    <reaction evidence="1 5">
        <text>uridine(55) in tRNA = pseudouridine(55) in tRNA</text>
        <dbReference type="Rhea" id="RHEA:42532"/>
        <dbReference type="Rhea" id="RHEA-COMP:10101"/>
        <dbReference type="Rhea" id="RHEA-COMP:10102"/>
        <dbReference type="ChEBI" id="CHEBI:65314"/>
        <dbReference type="ChEBI" id="CHEBI:65315"/>
        <dbReference type="EC" id="5.4.99.25"/>
    </reaction>
</comment>